<dbReference type="Proteomes" id="UP000187406">
    <property type="component" value="Unassembled WGS sequence"/>
</dbReference>
<dbReference type="InParanoid" id="A0A1Q3CFD8"/>
<dbReference type="InterPro" id="IPR049224">
    <property type="entry name" value="DUF6821"/>
</dbReference>
<dbReference type="Pfam" id="PF20705">
    <property type="entry name" value="DUF6821"/>
    <property type="match status" value="1"/>
</dbReference>
<dbReference type="InterPro" id="IPR045883">
    <property type="entry name" value="At4g13530-like"/>
</dbReference>
<dbReference type="PANTHER" id="PTHR33646">
    <property type="entry name" value="GB|AAF00631.1"/>
    <property type="match status" value="1"/>
</dbReference>
<dbReference type="AlphaFoldDB" id="A0A1Q3CFD8"/>
<feature type="domain" description="DUF6821" evidence="3">
    <location>
        <begin position="131"/>
        <end position="306"/>
    </location>
</feature>
<dbReference type="PANTHER" id="PTHR33646:SF2">
    <property type="entry name" value="F20H23.8 PROTEIN"/>
    <property type="match status" value="1"/>
</dbReference>
<feature type="region of interest" description="Disordered" evidence="1">
    <location>
        <begin position="49"/>
        <end position="74"/>
    </location>
</feature>
<accession>A0A1Q3CFD8</accession>
<gene>
    <name evidence="4" type="ORF">CFOL_v3_22419</name>
</gene>
<dbReference type="FunCoup" id="A0A1Q3CFD8">
    <property type="interactions" value="566"/>
</dbReference>
<keyword evidence="5" id="KW-1185">Reference proteome</keyword>
<feature type="compositionally biased region" description="Pro residues" evidence="1">
    <location>
        <begin position="59"/>
        <end position="70"/>
    </location>
</feature>
<name>A0A1Q3CFD8_CEPFO</name>
<dbReference type="EMBL" id="BDDD01001892">
    <property type="protein sequence ID" value="GAV78954.1"/>
    <property type="molecule type" value="Genomic_DNA"/>
</dbReference>
<evidence type="ECO:0000256" key="2">
    <source>
        <dbReference type="SAM" id="Phobius"/>
    </source>
</evidence>
<keyword evidence="2" id="KW-0472">Membrane</keyword>
<dbReference type="OrthoDB" id="766965at2759"/>
<comment type="caution">
    <text evidence="4">The sequence shown here is derived from an EMBL/GenBank/DDBJ whole genome shotgun (WGS) entry which is preliminary data.</text>
</comment>
<evidence type="ECO:0000313" key="4">
    <source>
        <dbReference type="EMBL" id="GAV78954.1"/>
    </source>
</evidence>
<keyword evidence="2" id="KW-1133">Transmembrane helix</keyword>
<feature type="transmembrane region" description="Helical" evidence="2">
    <location>
        <begin position="223"/>
        <end position="247"/>
    </location>
</feature>
<protein>
    <recommendedName>
        <fullName evidence="3">DUF6821 domain-containing protein</fullName>
    </recommendedName>
</protein>
<reference evidence="5" key="1">
    <citation type="submission" date="2016-04" db="EMBL/GenBank/DDBJ databases">
        <title>Cephalotus genome sequencing.</title>
        <authorList>
            <person name="Fukushima K."/>
            <person name="Hasebe M."/>
            <person name="Fang X."/>
        </authorList>
    </citation>
    <scope>NUCLEOTIDE SEQUENCE [LARGE SCALE GENOMIC DNA]</scope>
    <source>
        <strain evidence="5">cv. St1</strain>
    </source>
</reference>
<keyword evidence="2" id="KW-0812">Transmembrane</keyword>
<evidence type="ECO:0000313" key="5">
    <source>
        <dbReference type="Proteomes" id="UP000187406"/>
    </source>
</evidence>
<sequence>MDLEEWEFLSDDGLIDYHEDGEKKTLVRKRNSDPKSVFNMNYFMCPSPTSPRIMEPSSSPSPPPPPPPPLRNSRVVPNHIVTVPIQLEPTIDEVPNDDSNKQIIAKVDISIVPSATIEKIKVPIIEPLEVDQDAVSQVFFKKMKENEFVDMKMDSPKSSSRGIMPQIDAGAFNFDDKTEAYRGDTIETINFPRNKELVAKKSHIVDSDSKEENTGGLINIWKWSLTSGIGAICSFGVAAATMCIIILGNHQRSKQHQDFRFQIYTDDKRIKQVVHHATKLNEAISAVRGMPITGAHITFGGYHEGL</sequence>
<organism evidence="4 5">
    <name type="scientific">Cephalotus follicularis</name>
    <name type="common">Albany pitcher plant</name>
    <dbReference type="NCBI Taxonomy" id="3775"/>
    <lineage>
        <taxon>Eukaryota</taxon>
        <taxon>Viridiplantae</taxon>
        <taxon>Streptophyta</taxon>
        <taxon>Embryophyta</taxon>
        <taxon>Tracheophyta</taxon>
        <taxon>Spermatophyta</taxon>
        <taxon>Magnoliopsida</taxon>
        <taxon>eudicotyledons</taxon>
        <taxon>Gunneridae</taxon>
        <taxon>Pentapetalae</taxon>
        <taxon>rosids</taxon>
        <taxon>fabids</taxon>
        <taxon>Oxalidales</taxon>
        <taxon>Cephalotaceae</taxon>
        <taxon>Cephalotus</taxon>
    </lineage>
</organism>
<proteinExistence type="predicted"/>
<evidence type="ECO:0000256" key="1">
    <source>
        <dbReference type="SAM" id="MobiDB-lite"/>
    </source>
</evidence>
<evidence type="ECO:0000259" key="3">
    <source>
        <dbReference type="Pfam" id="PF20705"/>
    </source>
</evidence>
<dbReference type="STRING" id="3775.A0A1Q3CFD8"/>